<dbReference type="OrthoDB" id="10584403at2759"/>
<dbReference type="EMBL" id="BMAV01019391">
    <property type="protein sequence ID" value="GFY72348.1"/>
    <property type="molecule type" value="Genomic_DNA"/>
</dbReference>
<dbReference type="Proteomes" id="UP000886998">
    <property type="component" value="Unassembled WGS sequence"/>
</dbReference>
<organism evidence="1 2">
    <name type="scientific">Trichonephila inaurata madagascariensis</name>
    <dbReference type="NCBI Taxonomy" id="2747483"/>
    <lineage>
        <taxon>Eukaryota</taxon>
        <taxon>Metazoa</taxon>
        <taxon>Ecdysozoa</taxon>
        <taxon>Arthropoda</taxon>
        <taxon>Chelicerata</taxon>
        <taxon>Arachnida</taxon>
        <taxon>Araneae</taxon>
        <taxon>Araneomorphae</taxon>
        <taxon>Entelegynae</taxon>
        <taxon>Araneoidea</taxon>
        <taxon>Nephilidae</taxon>
        <taxon>Trichonephila</taxon>
        <taxon>Trichonephila inaurata</taxon>
    </lineage>
</organism>
<evidence type="ECO:0000313" key="1">
    <source>
        <dbReference type="EMBL" id="GFY72348.1"/>
    </source>
</evidence>
<name>A0A8X7CKZ9_9ARAC</name>
<gene>
    <name evidence="1" type="ORF">TNIN_349431</name>
</gene>
<dbReference type="AlphaFoldDB" id="A0A8X7CKZ9"/>
<sequence>MIKTLADLDSLLKTKLSKNLESSSVKFINKETAEEQIKLKKNTRTDGFTSPTKTAKKQKVLQNYSVGAISQIKISNQYQALAGSSALPAQDITVVPHTKYPPSI</sequence>
<reference evidence="1" key="1">
    <citation type="submission" date="2020-08" db="EMBL/GenBank/DDBJ databases">
        <title>Multicomponent nature underlies the extraordinary mechanical properties of spider dragline silk.</title>
        <authorList>
            <person name="Kono N."/>
            <person name="Nakamura H."/>
            <person name="Mori M."/>
            <person name="Yoshida Y."/>
            <person name="Ohtoshi R."/>
            <person name="Malay A.D."/>
            <person name="Moran D.A.P."/>
            <person name="Tomita M."/>
            <person name="Numata K."/>
            <person name="Arakawa K."/>
        </authorList>
    </citation>
    <scope>NUCLEOTIDE SEQUENCE</scope>
</reference>
<evidence type="ECO:0000313" key="2">
    <source>
        <dbReference type="Proteomes" id="UP000886998"/>
    </source>
</evidence>
<accession>A0A8X7CKZ9</accession>
<keyword evidence="2" id="KW-1185">Reference proteome</keyword>
<protein>
    <submittedName>
        <fullName evidence="1">Uncharacterized protein</fullName>
    </submittedName>
</protein>
<comment type="caution">
    <text evidence="1">The sequence shown here is derived from an EMBL/GenBank/DDBJ whole genome shotgun (WGS) entry which is preliminary data.</text>
</comment>
<proteinExistence type="predicted"/>